<comment type="caution">
    <text evidence="4">The sequence shown here is derived from an EMBL/GenBank/DDBJ whole genome shotgun (WGS) entry which is preliminary data.</text>
</comment>
<dbReference type="FunFam" id="3.40.50.720:FF:000084">
    <property type="entry name" value="Short-chain dehydrogenase reductase"/>
    <property type="match status" value="1"/>
</dbReference>
<evidence type="ECO:0000256" key="3">
    <source>
        <dbReference type="SAM" id="MobiDB-lite"/>
    </source>
</evidence>
<gene>
    <name evidence="4" type="ORF">CV103_00905</name>
</gene>
<comment type="similarity">
    <text evidence="1">Belongs to the short-chain dehydrogenases/reductases (SDR) family.</text>
</comment>
<dbReference type="Pfam" id="PF13561">
    <property type="entry name" value="adh_short_C2"/>
    <property type="match status" value="1"/>
</dbReference>
<dbReference type="EMBL" id="PHHF01000003">
    <property type="protein sequence ID" value="PTD27837.1"/>
    <property type="molecule type" value="Genomic_DNA"/>
</dbReference>
<dbReference type="RefSeq" id="WP_107393647.1">
    <property type="nucleotide sequence ID" value="NZ_PHHF01000003.1"/>
</dbReference>
<dbReference type="EC" id="1.1.1.47" evidence="4"/>
<evidence type="ECO:0000313" key="4">
    <source>
        <dbReference type="EMBL" id="PTD27837.1"/>
    </source>
</evidence>
<evidence type="ECO:0000256" key="1">
    <source>
        <dbReference type="ARBA" id="ARBA00006484"/>
    </source>
</evidence>
<sequence length="247" mass="25579">MTCVVITGASRGIGRATALLAAERGWSVLVNFRSDEAAAEETASLVRKRGGRPLIWRADVTREDDVRAMFDAAAAEFGPVSAAVVNAGIVAPASTLADMDIARLRRVFDVNVLGSYLCAREAARRIPLSRGGPGGAIVIVSSMAARLGSPFEYVDYAGAKAALDTLTVGLAKELAADGVRVNAVRPGLINTEIHASGGRPDRAQEMGAGSPIGRAGETSEVAEAIIWLLSANASYVTGTIMDIAGGR</sequence>
<keyword evidence="5" id="KW-1185">Reference proteome</keyword>
<dbReference type="PANTHER" id="PTHR48107">
    <property type="entry name" value="NADPH-DEPENDENT ALDEHYDE REDUCTASE-LIKE PROTEIN, CHLOROPLASTIC-RELATED"/>
    <property type="match status" value="1"/>
</dbReference>
<accession>A0A2T4I8G2</accession>
<dbReference type="Proteomes" id="UP000241206">
    <property type="component" value="Unassembled WGS sequence"/>
</dbReference>
<dbReference type="PRINTS" id="PR00081">
    <property type="entry name" value="GDHRDH"/>
</dbReference>
<dbReference type="PRINTS" id="PR00080">
    <property type="entry name" value="SDRFAMILY"/>
</dbReference>
<dbReference type="Gene3D" id="3.40.50.720">
    <property type="entry name" value="NAD(P)-binding Rossmann-like Domain"/>
    <property type="match status" value="1"/>
</dbReference>
<dbReference type="GO" id="GO:0047936">
    <property type="term" value="F:glucose 1-dehydrogenase [NAD(P)+] activity"/>
    <property type="evidence" value="ECO:0007669"/>
    <property type="project" value="UniProtKB-EC"/>
</dbReference>
<name>A0A2T4I8G2_9SPHN</name>
<dbReference type="PANTHER" id="PTHR48107:SF7">
    <property type="entry name" value="RE15974P"/>
    <property type="match status" value="1"/>
</dbReference>
<evidence type="ECO:0000313" key="5">
    <source>
        <dbReference type="Proteomes" id="UP000241206"/>
    </source>
</evidence>
<feature type="region of interest" description="Disordered" evidence="3">
    <location>
        <begin position="194"/>
        <end position="213"/>
    </location>
</feature>
<dbReference type="InterPro" id="IPR002347">
    <property type="entry name" value="SDR_fam"/>
</dbReference>
<protein>
    <submittedName>
        <fullName evidence="4">NAD(P)-dependent oxidoreductase</fullName>
        <ecNumber evidence="4">1.1.1.47</ecNumber>
    </submittedName>
</protein>
<dbReference type="AlphaFoldDB" id="A0A2T4I8G2"/>
<organism evidence="4 5">
    <name type="scientific">Edaphosphingomonas fennica</name>
    <dbReference type="NCBI Taxonomy" id="114404"/>
    <lineage>
        <taxon>Bacteria</taxon>
        <taxon>Pseudomonadati</taxon>
        <taxon>Pseudomonadota</taxon>
        <taxon>Alphaproteobacteria</taxon>
        <taxon>Sphingomonadales</taxon>
        <taxon>Rhizorhabdaceae</taxon>
        <taxon>Edaphosphingomonas</taxon>
    </lineage>
</organism>
<dbReference type="SUPFAM" id="SSF51735">
    <property type="entry name" value="NAD(P)-binding Rossmann-fold domains"/>
    <property type="match status" value="1"/>
</dbReference>
<dbReference type="NCBIfam" id="NF005400">
    <property type="entry name" value="PRK06947.1"/>
    <property type="match status" value="1"/>
</dbReference>
<evidence type="ECO:0000256" key="2">
    <source>
        <dbReference type="ARBA" id="ARBA00023002"/>
    </source>
</evidence>
<reference evidence="4 5" key="1">
    <citation type="submission" date="2017-11" db="EMBL/GenBank/DDBJ databases">
        <title>Sphingomonas oleivorans sp. nov., isolated from oil-contaminated soil.</title>
        <authorList>
            <person name="Wang L."/>
            <person name="Chen L."/>
        </authorList>
    </citation>
    <scope>NUCLEOTIDE SEQUENCE [LARGE SCALE GENOMIC DNA]</scope>
    <source>
        <strain evidence="4 5">K101</strain>
    </source>
</reference>
<dbReference type="CDD" id="cd05233">
    <property type="entry name" value="SDR_c"/>
    <property type="match status" value="1"/>
</dbReference>
<keyword evidence="2 4" id="KW-0560">Oxidoreductase</keyword>
<dbReference type="InterPro" id="IPR036291">
    <property type="entry name" value="NAD(P)-bd_dom_sf"/>
</dbReference>
<proteinExistence type="inferred from homology"/>